<keyword evidence="4" id="KW-1185">Reference proteome</keyword>
<organism evidence="3 4">
    <name type="scientific">Cellulomonas edaphi</name>
    <dbReference type="NCBI Taxonomy" id="3053468"/>
    <lineage>
        <taxon>Bacteria</taxon>
        <taxon>Bacillati</taxon>
        <taxon>Actinomycetota</taxon>
        <taxon>Actinomycetes</taxon>
        <taxon>Micrococcales</taxon>
        <taxon>Cellulomonadaceae</taxon>
        <taxon>Cellulomonas</taxon>
    </lineage>
</organism>
<dbReference type="SUPFAM" id="SSF53187">
    <property type="entry name" value="Zn-dependent exopeptidases"/>
    <property type="match status" value="1"/>
</dbReference>
<dbReference type="InterPro" id="IPR036264">
    <property type="entry name" value="Bact_exopeptidase_dim_dom"/>
</dbReference>
<comment type="similarity">
    <text evidence="1">Belongs to the peptidase M20A family.</text>
</comment>
<accession>A0ABT7S7S9</accession>
<dbReference type="Pfam" id="PF07687">
    <property type="entry name" value="M20_dimer"/>
    <property type="match status" value="1"/>
</dbReference>
<dbReference type="InterPro" id="IPR052030">
    <property type="entry name" value="Peptidase_M20/M20A_hydrolases"/>
</dbReference>
<dbReference type="InterPro" id="IPR017144">
    <property type="entry name" value="Xaa-Arg_dipeptidase"/>
</dbReference>
<dbReference type="InterPro" id="IPR011650">
    <property type="entry name" value="Peptidase_M20_dimer"/>
</dbReference>
<dbReference type="InterPro" id="IPR017439">
    <property type="entry name" value="Amidohydrolase"/>
</dbReference>
<dbReference type="PIRSF" id="PIRSF037226">
    <property type="entry name" value="Amidohydrolase_ACY1L2_prd"/>
    <property type="match status" value="1"/>
</dbReference>
<dbReference type="Pfam" id="PF01546">
    <property type="entry name" value="Peptidase_M20"/>
    <property type="match status" value="1"/>
</dbReference>
<dbReference type="EMBL" id="JAUCGR010000002">
    <property type="protein sequence ID" value="MDM7831662.1"/>
    <property type="molecule type" value="Genomic_DNA"/>
</dbReference>
<feature type="domain" description="Peptidase M20 dimerisation" evidence="2">
    <location>
        <begin position="213"/>
        <end position="303"/>
    </location>
</feature>
<protein>
    <recommendedName>
        <fullName evidence="1">Peptidase M20 domain-containing protein 2</fullName>
    </recommendedName>
</protein>
<evidence type="ECO:0000313" key="3">
    <source>
        <dbReference type="EMBL" id="MDM7831662.1"/>
    </source>
</evidence>
<dbReference type="PANTHER" id="PTHR30575:SF3">
    <property type="entry name" value="PEPTIDASE M20 DIMERISATION DOMAIN-CONTAINING PROTEIN"/>
    <property type="match status" value="1"/>
</dbReference>
<evidence type="ECO:0000313" key="4">
    <source>
        <dbReference type="Proteomes" id="UP001321453"/>
    </source>
</evidence>
<dbReference type="Gene3D" id="3.40.630.10">
    <property type="entry name" value="Zn peptidases"/>
    <property type="match status" value="1"/>
</dbReference>
<name>A0ABT7S7S9_9CELL</name>
<dbReference type="Gene3D" id="3.30.70.360">
    <property type="match status" value="1"/>
</dbReference>
<dbReference type="SUPFAM" id="SSF55031">
    <property type="entry name" value="Bacterial exopeptidase dimerisation domain"/>
    <property type="match status" value="1"/>
</dbReference>
<dbReference type="Proteomes" id="UP001321453">
    <property type="component" value="Unassembled WGS sequence"/>
</dbReference>
<dbReference type="InterPro" id="IPR002933">
    <property type="entry name" value="Peptidase_M20"/>
</dbReference>
<comment type="caution">
    <text evidence="3">The sequence shown here is derived from an EMBL/GenBank/DDBJ whole genome shotgun (WGS) entry which is preliminary data.</text>
</comment>
<reference evidence="3 4" key="1">
    <citation type="submission" date="2023-06" db="EMBL/GenBank/DDBJ databases">
        <title>Cellulomonas sp. MW9 Whole genome sequence.</title>
        <authorList>
            <person name="Park S."/>
        </authorList>
    </citation>
    <scope>NUCLEOTIDE SEQUENCE [LARGE SCALE GENOMIC DNA]</scope>
    <source>
        <strain evidence="3 4">MW9</strain>
    </source>
</reference>
<dbReference type="RefSeq" id="WP_289447062.1">
    <property type="nucleotide sequence ID" value="NZ_JAUCGR010000002.1"/>
</dbReference>
<proteinExistence type="inferred from homology"/>
<evidence type="ECO:0000256" key="1">
    <source>
        <dbReference type="PIRNR" id="PIRNR037226"/>
    </source>
</evidence>
<sequence>MTAGVSTAFLDELHAATERRRAAFVPLTSPFAGAAPEQVALVRTAAKAVQDPSLALAAQVHGFAEEAFREVQSVAAVAELLRAEDIPAQVGTHGLATSLRAGLTARGADDGGPAGGPTIAILAEYDALPGVGHACGHHLIAAAAAGAFLALHRAVQAGLRFDGRVLLLGTPAEEGASGKEILAQAGFFDGVDAAIMVHPFGYDVVDHPFLGRRQLRVTYRGVAAHASASPFMGRNALDAVALNYQAVGLLRQHIPPSDRVHGVIREGGDRPSVVPERASVEYYVRSASPQTLKDLSGRLEDVAHGIARATGTTVELAWDAAPFTLPVRTNGPLAARWAGHQAVQGRTALAGGVVPEILAASTDFGNISVRLPGIHPMIAVGDPDVALHTREFADVAAGPRGDAAVVDGSVGLALTALDWLADADLRDAVRADFEAAGGALDVAGYFA</sequence>
<gene>
    <name evidence="3" type="ORF">QRT05_09990</name>
</gene>
<evidence type="ECO:0000259" key="2">
    <source>
        <dbReference type="Pfam" id="PF07687"/>
    </source>
</evidence>
<dbReference type="NCBIfam" id="TIGR01891">
    <property type="entry name" value="amidohydrolases"/>
    <property type="match status" value="1"/>
</dbReference>
<dbReference type="PANTHER" id="PTHR30575">
    <property type="entry name" value="PEPTIDASE M20"/>
    <property type="match status" value="1"/>
</dbReference>